<comment type="caution">
    <text evidence="1">The sequence shown here is derived from an EMBL/GenBank/DDBJ whole genome shotgun (WGS) entry which is preliminary data.</text>
</comment>
<dbReference type="EMBL" id="SODV01000001">
    <property type="protein sequence ID" value="TDX01441.1"/>
    <property type="molecule type" value="Genomic_DNA"/>
</dbReference>
<sequence>MNTKPGAALSRSEMMHLKGGAPQYAPCPSEGESCFVNYEGKIFYGTCEPHGGAFCYCIASGAPINQLCANPPA</sequence>
<dbReference type="AlphaFoldDB" id="A0A4R8DW49"/>
<proteinExistence type="predicted"/>
<organism evidence="1 2">
    <name type="scientific">Dinghuibacter silviterrae</name>
    <dbReference type="NCBI Taxonomy" id="1539049"/>
    <lineage>
        <taxon>Bacteria</taxon>
        <taxon>Pseudomonadati</taxon>
        <taxon>Bacteroidota</taxon>
        <taxon>Chitinophagia</taxon>
        <taxon>Chitinophagales</taxon>
        <taxon>Chitinophagaceae</taxon>
        <taxon>Dinghuibacter</taxon>
    </lineage>
</organism>
<gene>
    <name evidence="1" type="ORF">EDB95_2476</name>
</gene>
<accession>A0A4R8DW49</accession>
<dbReference type="RefSeq" id="WP_133993970.1">
    <property type="nucleotide sequence ID" value="NZ_SODV01000001.1"/>
</dbReference>
<evidence type="ECO:0000313" key="1">
    <source>
        <dbReference type="EMBL" id="TDX01441.1"/>
    </source>
</evidence>
<dbReference type="Proteomes" id="UP000294498">
    <property type="component" value="Unassembled WGS sequence"/>
</dbReference>
<evidence type="ECO:0000313" key="2">
    <source>
        <dbReference type="Proteomes" id="UP000294498"/>
    </source>
</evidence>
<keyword evidence="2" id="KW-1185">Reference proteome</keyword>
<name>A0A4R8DW49_9BACT</name>
<protein>
    <submittedName>
        <fullName evidence="1">Uncharacterized protein</fullName>
    </submittedName>
</protein>
<reference evidence="1 2" key="1">
    <citation type="submission" date="2019-03" db="EMBL/GenBank/DDBJ databases">
        <title>Genomic Encyclopedia of Type Strains, Phase IV (KMG-IV): sequencing the most valuable type-strain genomes for metagenomic binning, comparative biology and taxonomic classification.</title>
        <authorList>
            <person name="Goeker M."/>
        </authorList>
    </citation>
    <scope>NUCLEOTIDE SEQUENCE [LARGE SCALE GENOMIC DNA]</scope>
    <source>
        <strain evidence="1 2">DSM 100059</strain>
    </source>
</reference>